<gene>
    <name evidence="2" type="ORF">BC751_1421</name>
</gene>
<feature type="domain" description="DUF4382" evidence="1">
    <location>
        <begin position="13"/>
        <end position="157"/>
    </location>
</feature>
<evidence type="ECO:0000313" key="3">
    <source>
        <dbReference type="Proteomes" id="UP000292209"/>
    </source>
</evidence>
<dbReference type="InterPro" id="IPR013784">
    <property type="entry name" value="Carb-bd-like_fold"/>
</dbReference>
<sequence length="251" mass="27827">METDRDQIRDGHARVNFYLIDAPAAYDEVWVEILEVRILMKGNNESNESAWINLPYERNNNKINLLSLTGGNSEHLGEMEIPAGEISQIRLVLGDDNYIMQNGRRIDLKTPSAQQSGLKLKVNKPLEAGISYDLVIDFDASRSIVRAGNSGQYILKPVLRVVAQELATVEGTVLPLEAGPVQVSAILGQDTVGTFTDNNGMFLLRGLRGGTYNFWFVPQEGYQDSLIQNITLPVGQITKLDPVILEKAVEE</sequence>
<dbReference type="GO" id="GO:0030246">
    <property type="term" value="F:carbohydrate binding"/>
    <property type="evidence" value="ECO:0007669"/>
    <property type="project" value="InterPro"/>
</dbReference>
<keyword evidence="3" id="KW-1185">Reference proteome</keyword>
<dbReference type="Pfam" id="PF14321">
    <property type="entry name" value="DUF4382"/>
    <property type="match status" value="1"/>
</dbReference>
<reference evidence="2 3" key="1">
    <citation type="submission" date="2019-02" db="EMBL/GenBank/DDBJ databases">
        <title>Genomic Encyclopedia of Archaeal and Bacterial Type Strains, Phase II (KMG-II): from individual species to whole genera.</title>
        <authorList>
            <person name="Goeker M."/>
        </authorList>
    </citation>
    <scope>NUCLEOTIDE SEQUENCE [LARGE SCALE GENOMIC DNA]</scope>
    <source>
        <strain evidence="2 3">DSM 21411</strain>
    </source>
</reference>
<dbReference type="InterPro" id="IPR025491">
    <property type="entry name" value="DUF4382"/>
</dbReference>
<dbReference type="AlphaFoldDB" id="A0A4Q7P755"/>
<proteinExistence type="predicted"/>
<dbReference type="SUPFAM" id="SSF49452">
    <property type="entry name" value="Starch-binding domain-like"/>
    <property type="match status" value="1"/>
</dbReference>
<evidence type="ECO:0000259" key="1">
    <source>
        <dbReference type="Pfam" id="PF14321"/>
    </source>
</evidence>
<evidence type="ECO:0000313" key="2">
    <source>
        <dbReference type="EMBL" id="RZS95871.1"/>
    </source>
</evidence>
<name>A0A4Q7P755_9BACT</name>
<comment type="caution">
    <text evidence="2">The sequence shown here is derived from an EMBL/GenBank/DDBJ whole genome shotgun (WGS) entry which is preliminary data.</text>
</comment>
<dbReference type="Proteomes" id="UP000292209">
    <property type="component" value="Unassembled WGS sequence"/>
</dbReference>
<protein>
    <submittedName>
        <fullName evidence="2">Uncharacterized protein DUF4382</fullName>
    </submittedName>
</protein>
<dbReference type="EMBL" id="SGXG01000001">
    <property type="protein sequence ID" value="RZS95871.1"/>
    <property type="molecule type" value="Genomic_DNA"/>
</dbReference>
<accession>A0A4Q7P755</accession>
<organism evidence="2 3">
    <name type="scientific">Cecembia calidifontis</name>
    <dbReference type="NCBI Taxonomy" id="1187080"/>
    <lineage>
        <taxon>Bacteria</taxon>
        <taxon>Pseudomonadati</taxon>
        <taxon>Bacteroidota</taxon>
        <taxon>Cytophagia</taxon>
        <taxon>Cytophagales</taxon>
        <taxon>Cyclobacteriaceae</taxon>
        <taxon>Cecembia</taxon>
    </lineage>
</organism>